<evidence type="ECO:0000259" key="2">
    <source>
        <dbReference type="Pfam" id="PF06159"/>
    </source>
</evidence>
<name>A0A238F339_9BASI</name>
<dbReference type="PANTHER" id="PTHR13134">
    <property type="entry name" value="TRAFFICKING PROTEIN PARTICLE COMPLEX SUBUNIT 13"/>
    <property type="match status" value="1"/>
</dbReference>
<evidence type="ECO:0000313" key="5">
    <source>
        <dbReference type="Proteomes" id="UP000198372"/>
    </source>
</evidence>
<feature type="region of interest" description="Disordered" evidence="1">
    <location>
        <begin position="137"/>
        <end position="171"/>
    </location>
</feature>
<organism evidence="4 5">
    <name type="scientific">Microbotryum intermedium</name>
    <dbReference type="NCBI Taxonomy" id="269621"/>
    <lineage>
        <taxon>Eukaryota</taxon>
        <taxon>Fungi</taxon>
        <taxon>Dikarya</taxon>
        <taxon>Basidiomycota</taxon>
        <taxon>Pucciniomycotina</taxon>
        <taxon>Microbotryomycetes</taxon>
        <taxon>Microbotryales</taxon>
        <taxon>Microbotryaceae</taxon>
        <taxon>Microbotryum</taxon>
    </lineage>
</organism>
<dbReference type="PANTHER" id="PTHR13134:SF3">
    <property type="entry name" value="TRAFFICKING PROTEIN PARTICLE COMPLEX SUBUNIT 13"/>
    <property type="match status" value="1"/>
</dbReference>
<dbReference type="InterPro" id="IPR055427">
    <property type="entry name" value="TRAPPC13_N"/>
</dbReference>
<sequence length="697" mass="74140">MASAAGVPYAPTSILPPPPHSSAGASSSHLLSLKVLRAARPSLVPTMPHLYYEKDSFAGDYVQELNVDGSVPRDDPSVEAGAHTGALMLPSTFGTIYLGETFSALLSLSNEVAQDPRTSGPTSSIAISPTLKVEIHTNPPPNAPPGSKHLLKTVTLPTSDPTTSTSSAASAGLVPGKSMEAIVSHEIKELVPHSLVCTISYGVNVLNEAGNEELRSRSFRKVYKFQVSNPLSVRTKAHSPSPYTASSAFSRTERDKLFLEVQVQNQGEHSMSFERMRFDPLPGWTAQDANQGVFAGSETLLGPGAVRQYLYLLEMGDKVERVEPGGSQGLGRLDIVWRTPNGELGRLQTSMLGRRVPQLAPPITNPPPANRSRTPGLAHPPPLQAPPLPSTDYKSGTSNPIKKLDGPAPYRRSPRLSPEPARASSDHPTTQPMQNIPPPPPPPLAPLVPDSTALTFDLTTKVVPALRSIPLQTPFDVELELTVKSVPPTPPPEAGSSAPPKRRRLKLAFQHVRHPVVLSTPPPHPSIPPASAVLTIPGSTPSGYGPVTTTSLPNRTPVENLQVDFEATTNPGPAQVAFEGIVLPRPAPLGPVQGPYRPSSAVQLLGSSLIVLPDFTLSSPSESQTSGPFVVSEVVRAKFKFIAMGHGGLLRVGGVRALLLENEEDGFTTYSVVAGRERRARVVGEWDVVAEVFVLGS</sequence>
<dbReference type="InterPro" id="IPR055429">
    <property type="entry name" value="TRAPPC13_M"/>
</dbReference>
<dbReference type="Pfam" id="PF06159">
    <property type="entry name" value="TRAPPC13_N"/>
    <property type="match status" value="1"/>
</dbReference>
<reference evidence="5" key="1">
    <citation type="submission" date="2016-09" db="EMBL/GenBank/DDBJ databases">
        <authorList>
            <person name="Jeantristanb JTB J.-T."/>
            <person name="Ricardo R."/>
        </authorList>
    </citation>
    <scope>NUCLEOTIDE SEQUENCE [LARGE SCALE GENOMIC DNA]</scope>
</reference>
<dbReference type="AlphaFoldDB" id="A0A238F339"/>
<dbReference type="STRING" id="269621.A0A238F339"/>
<dbReference type="Pfam" id="PF23647">
    <property type="entry name" value="TRAPPC13_M"/>
    <property type="match status" value="1"/>
</dbReference>
<accession>A0A238F339</accession>
<dbReference type="InterPro" id="IPR010378">
    <property type="entry name" value="TRAPPC13"/>
</dbReference>
<feature type="region of interest" description="Disordered" evidence="1">
    <location>
        <begin position="351"/>
        <end position="447"/>
    </location>
</feature>
<evidence type="ECO:0000313" key="4">
    <source>
        <dbReference type="EMBL" id="SCV67139.1"/>
    </source>
</evidence>
<feature type="compositionally biased region" description="Pro residues" evidence="1">
    <location>
        <begin position="359"/>
        <end position="369"/>
    </location>
</feature>
<proteinExistence type="predicted"/>
<keyword evidence="5" id="KW-1185">Reference proteome</keyword>
<feature type="domain" description="Trafficking protein particle complex subunit 13 N-terminal" evidence="2">
    <location>
        <begin position="29"/>
        <end position="227"/>
    </location>
</feature>
<dbReference type="EMBL" id="FMSP01000001">
    <property type="protein sequence ID" value="SCV67139.1"/>
    <property type="molecule type" value="Genomic_DNA"/>
</dbReference>
<dbReference type="OrthoDB" id="10250284at2759"/>
<protein>
    <submittedName>
        <fullName evidence="4">BQ2448_5785 protein</fullName>
    </submittedName>
</protein>
<evidence type="ECO:0000256" key="1">
    <source>
        <dbReference type="SAM" id="MobiDB-lite"/>
    </source>
</evidence>
<feature type="compositionally biased region" description="Pro residues" evidence="1">
    <location>
        <begin position="435"/>
        <end position="446"/>
    </location>
</feature>
<evidence type="ECO:0000259" key="3">
    <source>
        <dbReference type="Pfam" id="PF23647"/>
    </source>
</evidence>
<dbReference type="Proteomes" id="UP000198372">
    <property type="component" value="Unassembled WGS sequence"/>
</dbReference>
<feature type="compositionally biased region" description="Pro residues" evidence="1">
    <location>
        <begin position="378"/>
        <end position="389"/>
    </location>
</feature>
<feature type="domain" description="Trafficking protein particle complex subunit 13 middle" evidence="3">
    <location>
        <begin position="231"/>
        <end position="357"/>
    </location>
</feature>
<feature type="region of interest" description="Disordered" evidence="1">
    <location>
        <begin position="1"/>
        <end position="22"/>
    </location>
</feature>
<feature type="compositionally biased region" description="Low complexity" evidence="1">
    <location>
        <begin position="155"/>
        <end position="171"/>
    </location>
</feature>
<gene>
    <name evidence="4" type="ORF">BQ2448_5785</name>
</gene>
<dbReference type="GO" id="GO:1990072">
    <property type="term" value="C:TRAPPIII protein complex"/>
    <property type="evidence" value="ECO:0007669"/>
    <property type="project" value="TreeGrafter"/>
</dbReference>